<comment type="caution">
    <text evidence="1">The sequence shown here is derived from an EMBL/GenBank/DDBJ whole genome shotgun (WGS) entry which is preliminary data.</text>
</comment>
<gene>
    <name evidence="1" type="ORF">GCM10023224_05650</name>
</gene>
<sequence>MSDEIPTPMCDHFADMDYHHMAADELLRDWMAGNADRSAATKELYALARAAFAAARALREADDTVAAEGDLFRELGFQQCFGGWVRDKFDADRHDIRAMPTTEEDDR</sequence>
<protein>
    <submittedName>
        <fullName evidence="1">Uncharacterized protein</fullName>
    </submittedName>
</protein>
<proteinExistence type="predicted"/>
<accession>A0ABP9G607</accession>
<dbReference type="RefSeq" id="WP_345555342.1">
    <property type="nucleotide sequence ID" value="NZ_BAABIK010000002.1"/>
</dbReference>
<evidence type="ECO:0000313" key="2">
    <source>
        <dbReference type="Proteomes" id="UP001499993"/>
    </source>
</evidence>
<dbReference type="Proteomes" id="UP001499993">
    <property type="component" value="Unassembled WGS sequence"/>
</dbReference>
<evidence type="ECO:0000313" key="1">
    <source>
        <dbReference type="EMBL" id="GAA4929089.1"/>
    </source>
</evidence>
<name>A0ABP9G607_9ACTN</name>
<organism evidence="1 2">
    <name type="scientific">Streptomonospora halophila</name>
    <dbReference type="NCBI Taxonomy" id="427369"/>
    <lineage>
        <taxon>Bacteria</taxon>
        <taxon>Bacillati</taxon>
        <taxon>Actinomycetota</taxon>
        <taxon>Actinomycetes</taxon>
        <taxon>Streptosporangiales</taxon>
        <taxon>Nocardiopsidaceae</taxon>
        <taxon>Streptomonospora</taxon>
    </lineage>
</organism>
<keyword evidence="2" id="KW-1185">Reference proteome</keyword>
<reference evidence="2" key="1">
    <citation type="journal article" date="2019" name="Int. J. Syst. Evol. Microbiol.">
        <title>The Global Catalogue of Microorganisms (GCM) 10K type strain sequencing project: providing services to taxonomists for standard genome sequencing and annotation.</title>
        <authorList>
            <consortium name="The Broad Institute Genomics Platform"/>
            <consortium name="The Broad Institute Genome Sequencing Center for Infectious Disease"/>
            <person name="Wu L."/>
            <person name="Ma J."/>
        </authorList>
    </citation>
    <scope>NUCLEOTIDE SEQUENCE [LARGE SCALE GENOMIC DNA]</scope>
    <source>
        <strain evidence="2">JCM 18123</strain>
    </source>
</reference>
<dbReference type="EMBL" id="BAABIK010000002">
    <property type="protein sequence ID" value="GAA4929089.1"/>
    <property type="molecule type" value="Genomic_DNA"/>
</dbReference>